<gene>
    <name evidence="1" type="ORF">D6D01_09805</name>
</gene>
<evidence type="ECO:0008006" key="3">
    <source>
        <dbReference type="Google" id="ProtNLM"/>
    </source>
</evidence>
<name>A0A4V4JQR0_AURPU</name>
<dbReference type="InterPro" id="IPR011333">
    <property type="entry name" value="SKP1/BTB/POZ_sf"/>
</dbReference>
<proteinExistence type="predicted"/>
<organism evidence="1 2">
    <name type="scientific">Aureobasidium pullulans</name>
    <name type="common">Black yeast</name>
    <name type="synonym">Pullularia pullulans</name>
    <dbReference type="NCBI Taxonomy" id="5580"/>
    <lineage>
        <taxon>Eukaryota</taxon>
        <taxon>Fungi</taxon>
        <taxon>Dikarya</taxon>
        <taxon>Ascomycota</taxon>
        <taxon>Pezizomycotina</taxon>
        <taxon>Dothideomycetes</taxon>
        <taxon>Dothideomycetidae</taxon>
        <taxon>Dothideales</taxon>
        <taxon>Saccotheciaceae</taxon>
        <taxon>Aureobasidium</taxon>
    </lineage>
</organism>
<dbReference type="EMBL" id="QZBD01000737">
    <property type="protein sequence ID" value="THY07123.1"/>
    <property type="molecule type" value="Genomic_DNA"/>
</dbReference>
<accession>A0A4V4JQR0</accession>
<comment type="caution">
    <text evidence="1">The sequence shown here is derived from an EMBL/GenBank/DDBJ whole genome shotgun (WGS) entry which is preliminary data.</text>
</comment>
<evidence type="ECO:0000313" key="1">
    <source>
        <dbReference type="EMBL" id="THY07123.1"/>
    </source>
</evidence>
<evidence type="ECO:0000313" key="2">
    <source>
        <dbReference type="Proteomes" id="UP000306584"/>
    </source>
</evidence>
<dbReference type="Proteomes" id="UP000306584">
    <property type="component" value="Unassembled WGS sequence"/>
</dbReference>
<protein>
    <recommendedName>
        <fullName evidence="3">BTB domain-containing protein</fullName>
    </recommendedName>
</protein>
<dbReference type="AlphaFoldDB" id="A0A4V4JQR0"/>
<dbReference type="Gene3D" id="3.30.710.10">
    <property type="entry name" value="Potassium Channel Kv1.1, Chain A"/>
    <property type="match status" value="1"/>
</dbReference>
<sequence length="256" mass="29568">MYNGPRTEDYVSGTNNSPRWDAQEVGAIISTSTEMIQLRVDDEIEDWMGAGPFQPMVHKDLLCLFSPYHNTALKGNFSEARKRTLKLELNSFGARIFVTWLYTGKFLGHCESVMLPVYVFADQTDIVALRRYLMVYYLVELNPSWSDMCLVINSIPESSGIWRWFVDKQVHHFEEKRQSNRKKQAELDTVPKTFLYDVMDGLAGKPPQDDQTACPCCRDPCKYLEHKDLAEWEFTCNWSGTAKQPADCHFKNPKKT</sequence>
<reference evidence="1 2" key="1">
    <citation type="submission" date="2018-10" db="EMBL/GenBank/DDBJ databases">
        <title>Fifty Aureobasidium pullulans genomes reveal a recombining polyextremotolerant generalist.</title>
        <authorList>
            <person name="Gostincar C."/>
            <person name="Turk M."/>
            <person name="Zajc J."/>
            <person name="Gunde-Cimerman N."/>
        </authorList>
    </citation>
    <scope>NUCLEOTIDE SEQUENCE [LARGE SCALE GENOMIC DNA]</scope>
    <source>
        <strain evidence="1 2">EXF-6604</strain>
    </source>
</reference>